<evidence type="ECO:0000256" key="5">
    <source>
        <dbReference type="ARBA" id="ARBA00022840"/>
    </source>
</evidence>
<dbReference type="PROSITE" id="PS51192">
    <property type="entry name" value="HELICASE_ATP_BIND_1"/>
    <property type="match status" value="1"/>
</dbReference>
<dbReference type="PROSITE" id="PS50908">
    <property type="entry name" value="RWD"/>
    <property type="match status" value="1"/>
</dbReference>
<dbReference type="SUPFAM" id="SSF52540">
    <property type="entry name" value="P-loop containing nucleoside triphosphate hydrolases"/>
    <property type="match status" value="1"/>
</dbReference>
<dbReference type="InterPro" id="IPR007502">
    <property type="entry name" value="Helicase-assoc_dom"/>
</dbReference>
<feature type="domain" description="Helicase ATP-binding" evidence="11">
    <location>
        <begin position="733"/>
        <end position="900"/>
    </location>
</feature>
<comment type="caution">
    <text evidence="13">The sequence shown here is derived from an EMBL/GenBank/DDBJ whole genome shotgun (WGS) entry which is preliminary data.</text>
</comment>
<evidence type="ECO:0000313" key="13">
    <source>
        <dbReference type="EMBL" id="ORX44750.1"/>
    </source>
</evidence>
<dbReference type="Proteomes" id="UP000242146">
    <property type="component" value="Unassembled WGS sequence"/>
</dbReference>
<keyword evidence="3 13" id="KW-0378">Hydrolase</keyword>
<evidence type="ECO:0000256" key="8">
    <source>
        <dbReference type="SAM" id="MobiDB-lite"/>
    </source>
</evidence>
<dbReference type="InterPro" id="IPR006575">
    <property type="entry name" value="RWD_dom"/>
</dbReference>
<dbReference type="Pfam" id="PF05773">
    <property type="entry name" value="RWD"/>
    <property type="match status" value="1"/>
</dbReference>
<sequence length="1503" mass="169201">MAYATKDGKDTVVFVDKDYIANQKEESVPKQQDNDQDQDPSAAAYDPETGEINWDCPCLGGMAQGPCGEQFKAAFSCFVYSEAEPKGVDCVEKFKAMQDCFREHPDVYGDELDDDEDDEKPEAKDDQPKEDEPVTAASPAEDEPSTVTSWISSKKNKSKPSTASNVGRPNSKKSAGKDVASSDGSNDNKKSIFGDWTGKTPVTLLHEHAQKNEWEKPVIDMVHNKQGFLGSVRLSKRNKKTAQMQVVTFAPPPEISQPTSMEARHAAATYALHRVNSHMPMYRILPPQYRDYWRQFDEWKTPSNGWQYAPDPFTAQPPAPVPKSKRDRSLPSKEHANATIPLPPSAIASVLDDAMRQYWASLPTIHMTLENRDMVEKVIRQSATIYEPVKKPLPAQQSKKIVEQLVSMGFRTTHAKEALEYCSDVNTALDWLCLHVPEDDLPSQFLHASYNPKMTTIAHTSETLSRDWRIKRMMGFGYPMSACETAMTSNDDKDDLALLWLQQQLMHGLDNDDEIELDPESWMDEETRSMVVDEETMTLQSIYDTSFIDTKDEDGRRHFKIHIPVHLDAKHPQHPLILDIMFASSTSSTMPMYPDAAPIILIDCEGLPSYLKLAMTQGLVQETRQHVGMPMVYMCVEWLQDHASTMIAHPPKLRKVTDGMLMIHQHLRDNVSHHDKKKKKKHHHHQPQQDGKTEALAAQLIQALANLHTSDAYAPFATVRSRLPAATFQEKVVQAVLANQVTIVSGETGCGKTTQVPQYILDQQINSSRGPHCQIICTQPRKISAIGVAERVAAERCEIIGETIGYAIRGETKVSKQTRLQFVTTGVLLRRLQSDPMLQGISHVMVDEVHERSVDSDFLLVLLRQLMEKRKDIKIILMSATINQKLFSDYFGGSPCLTIPGFTHPVQDFYLEDALHMVTTGGPLVKGNKLVAQQDDQNAWAEWQVPYLEQGYHAKAVHWLAKYRNQDKIDYDLVAKTVDYIVSSDQDHVLDDGTRPGVLIFMPGAMEIKKCVETIQQQVPGAGLEVVPLHANLSPQEQARVFKRVPAGTRKVVVATNVAETSITIEGIVYVIDSGRVKETQYDAQSNMMHLVETWASRASCKQRRGRAGRTRPGQCFKLFSRSTEQDKMASQQTPELLRTPLEQLCLQVKAMGEGDVVQFLRQAIDPPSMAALETAVRTLKAVDALDTQDQLTPLGMHMASIPADLRISKMLLLGSIFKCLDPILTIAATMSMKSPFVSPMDKREEARKAREQFFFGRSDWLTDQRAFDAWHRVIKENGMRAARKFCETNYVSFATMTEIQALKRQYADALQDIGFYNRSNADHYNANVDQINLLKAIVFSGLNPHLARIKTPETKYDKIISGTVERKKEAREFKYYTKDDGRVFLHPSSILFNHNQYDAAYLTYFSRMATSKTFLRDGTEVPNYGLLFFGGQVQVDHRGRGLVIGEDGYVKFRAWSRVGVLVNQLKRLFSVELDAKIKQPDLDVSSSGVVRAMVELLSKDGL</sequence>
<dbReference type="GO" id="GO:0005524">
    <property type="term" value="F:ATP binding"/>
    <property type="evidence" value="ECO:0007669"/>
    <property type="project" value="UniProtKB-KW"/>
</dbReference>
<feature type="region of interest" description="Disordered" evidence="8">
    <location>
        <begin position="23"/>
        <end position="50"/>
    </location>
</feature>
<dbReference type="InterPro" id="IPR009060">
    <property type="entry name" value="UBA-like_sf"/>
</dbReference>
<evidence type="ECO:0000259" key="9">
    <source>
        <dbReference type="PROSITE" id="PS50030"/>
    </source>
</evidence>
<keyword evidence="2" id="KW-0547">Nucleotide-binding</keyword>
<dbReference type="InterPro" id="IPR010625">
    <property type="entry name" value="CHCH"/>
</dbReference>
<dbReference type="SMART" id="SM00847">
    <property type="entry name" value="HA2"/>
    <property type="match status" value="1"/>
</dbReference>
<dbReference type="CDD" id="cd17917">
    <property type="entry name" value="DEXHc_RHA-like"/>
    <property type="match status" value="1"/>
</dbReference>
<dbReference type="CDD" id="cd18791">
    <property type="entry name" value="SF2_C_RHA"/>
    <property type="match status" value="1"/>
</dbReference>
<dbReference type="SUPFAM" id="SSF54768">
    <property type="entry name" value="dsRNA-binding domain-like"/>
    <property type="match status" value="1"/>
</dbReference>
<keyword evidence="6" id="KW-1015">Disulfide bond</keyword>
<dbReference type="Pfam" id="PF00270">
    <property type="entry name" value="DEAD"/>
    <property type="match status" value="1"/>
</dbReference>
<evidence type="ECO:0000313" key="14">
    <source>
        <dbReference type="Proteomes" id="UP000242146"/>
    </source>
</evidence>
<keyword evidence="14" id="KW-1185">Reference proteome</keyword>
<gene>
    <name evidence="13" type="ORF">DM01DRAFT_1312257</name>
</gene>
<proteinExistence type="predicted"/>
<evidence type="ECO:0000256" key="4">
    <source>
        <dbReference type="ARBA" id="ARBA00022806"/>
    </source>
</evidence>
<dbReference type="OrthoDB" id="5600252at2759"/>
<protein>
    <recommendedName>
        <fullName evidence="1">RNA helicase</fullName>
        <ecNumber evidence="1">3.6.4.13</ecNumber>
    </recommendedName>
</protein>
<dbReference type="InterPro" id="IPR027417">
    <property type="entry name" value="P-loop_NTPase"/>
</dbReference>
<evidence type="ECO:0000259" key="12">
    <source>
        <dbReference type="PROSITE" id="PS51194"/>
    </source>
</evidence>
<dbReference type="GO" id="GO:1990904">
    <property type="term" value="C:ribonucleoprotein complex"/>
    <property type="evidence" value="ECO:0007669"/>
    <property type="project" value="UniProtKB-ARBA"/>
</dbReference>
<dbReference type="InterPro" id="IPR001650">
    <property type="entry name" value="Helicase_C-like"/>
</dbReference>
<dbReference type="Gene3D" id="1.20.120.1080">
    <property type="match status" value="1"/>
</dbReference>
<dbReference type="PROSITE" id="PS00690">
    <property type="entry name" value="DEAH_ATP_HELICASE"/>
    <property type="match status" value="1"/>
</dbReference>
<dbReference type="Gene3D" id="1.10.287.2900">
    <property type="match status" value="1"/>
</dbReference>
<dbReference type="Gene3D" id="1.10.8.10">
    <property type="entry name" value="DNA helicase RuvA subunit, C-terminal domain"/>
    <property type="match status" value="1"/>
</dbReference>
<dbReference type="STRING" id="101127.A0A1X2G4F7"/>
<dbReference type="SMART" id="SM00165">
    <property type="entry name" value="UBA"/>
    <property type="match status" value="2"/>
</dbReference>
<name>A0A1X2G4F7_9FUNG</name>
<feature type="domain" description="Helicase C-terminal" evidence="12">
    <location>
        <begin position="976"/>
        <end position="1153"/>
    </location>
</feature>
<feature type="region of interest" description="Disordered" evidence="8">
    <location>
        <begin position="307"/>
        <end position="341"/>
    </location>
</feature>
<dbReference type="Gene3D" id="3.40.50.300">
    <property type="entry name" value="P-loop containing nucleotide triphosphate hydrolases"/>
    <property type="match status" value="2"/>
</dbReference>
<dbReference type="EMBL" id="MCGT01000046">
    <property type="protein sequence ID" value="ORX44750.1"/>
    <property type="molecule type" value="Genomic_DNA"/>
</dbReference>
<dbReference type="PROSITE" id="PS51194">
    <property type="entry name" value="HELICASE_CTER"/>
    <property type="match status" value="1"/>
</dbReference>
<dbReference type="FunFam" id="3.40.50.300:FF:000500">
    <property type="entry name" value="ATP-dependent RNA helicase DHX29"/>
    <property type="match status" value="1"/>
</dbReference>
<feature type="compositionally biased region" description="Basic residues" evidence="8">
    <location>
        <begin position="674"/>
        <end position="686"/>
    </location>
</feature>
<dbReference type="SMART" id="SM00591">
    <property type="entry name" value="RWD"/>
    <property type="match status" value="1"/>
</dbReference>
<dbReference type="InterPro" id="IPR011709">
    <property type="entry name" value="DEAD-box_helicase_OB_fold"/>
</dbReference>
<dbReference type="InterPro" id="IPR059023">
    <property type="entry name" value="RNA_hel_CTD"/>
</dbReference>
<dbReference type="Pfam" id="PF06747">
    <property type="entry name" value="CHCH"/>
    <property type="match status" value="1"/>
</dbReference>
<dbReference type="Pfam" id="PF24385">
    <property type="entry name" value="DSRM_DHX29"/>
    <property type="match status" value="1"/>
</dbReference>
<dbReference type="InterPro" id="IPR002464">
    <property type="entry name" value="DNA/RNA_helicase_DEAH_CS"/>
</dbReference>
<accession>A0A1X2G4F7</accession>
<dbReference type="Gene3D" id="3.10.110.10">
    <property type="entry name" value="Ubiquitin Conjugating Enzyme"/>
    <property type="match status" value="1"/>
</dbReference>
<dbReference type="SUPFAM" id="SSF46934">
    <property type="entry name" value="UBA-like"/>
    <property type="match status" value="1"/>
</dbReference>
<dbReference type="SMART" id="SM00490">
    <property type="entry name" value="HELICc"/>
    <property type="match status" value="1"/>
</dbReference>
<feature type="domain" description="RWD" evidence="10">
    <location>
        <begin position="534"/>
        <end position="646"/>
    </location>
</feature>
<feature type="domain" description="UBA" evidence="9">
    <location>
        <begin position="396"/>
        <end position="435"/>
    </location>
</feature>
<evidence type="ECO:0000259" key="11">
    <source>
        <dbReference type="PROSITE" id="PS51192"/>
    </source>
</evidence>
<dbReference type="PANTHER" id="PTHR18934">
    <property type="entry name" value="ATP-DEPENDENT RNA HELICASE"/>
    <property type="match status" value="1"/>
</dbReference>
<feature type="compositionally biased region" description="Basic and acidic residues" evidence="8">
    <location>
        <begin position="121"/>
        <end position="132"/>
    </location>
</feature>
<evidence type="ECO:0000256" key="2">
    <source>
        <dbReference type="ARBA" id="ARBA00022741"/>
    </source>
</evidence>
<dbReference type="InterPro" id="IPR016135">
    <property type="entry name" value="UBQ-conjugating_enzyme/RWD"/>
</dbReference>
<reference evidence="13 14" key="1">
    <citation type="submission" date="2016-07" db="EMBL/GenBank/DDBJ databases">
        <title>Pervasive Adenine N6-methylation of Active Genes in Fungi.</title>
        <authorList>
            <consortium name="DOE Joint Genome Institute"/>
            <person name="Mondo S.J."/>
            <person name="Dannebaum R.O."/>
            <person name="Kuo R.C."/>
            <person name="Labutti K."/>
            <person name="Haridas S."/>
            <person name="Kuo A."/>
            <person name="Salamov A."/>
            <person name="Ahrendt S.R."/>
            <person name="Lipzen A."/>
            <person name="Sullivan W."/>
            <person name="Andreopoulos W.B."/>
            <person name="Clum A."/>
            <person name="Lindquist E."/>
            <person name="Daum C."/>
            <person name="Ramamoorthy G.K."/>
            <person name="Gryganskyi A."/>
            <person name="Culley D."/>
            <person name="Magnuson J.K."/>
            <person name="James T.Y."/>
            <person name="O'Malley M.A."/>
            <person name="Stajich J.E."/>
            <person name="Spatafora J.W."/>
            <person name="Visel A."/>
            <person name="Grigoriev I.V."/>
        </authorList>
    </citation>
    <scope>NUCLEOTIDE SEQUENCE [LARGE SCALE GENOMIC DNA]</scope>
    <source>
        <strain evidence="13 14">NRRL 3301</strain>
    </source>
</reference>
<dbReference type="FunFam" id="1.20.120.1080:FF:000002">
    <property type="entry name" value="Putative ATP-dependent RNA helicase DHX36"/>
    <property type="match status" value="1"/>
</dbReference>
<dbReference type="Pfam" id="PF21010">
    <property type="entry name" value="HA2_C"/>
    <property type="match status" value="1"/>
</dbReference>
<keyword evidence="4" id="KW-0347">Helicase</keyword>
<evidence type="ECO:0000256" key="3">
    <source>
        <dbReference type="ARBA" id="ARBA00022801"/>
    </source>
</evidence>
<dbReference type="InterPro" id="IPR011545">
    <property type="entry name" value="DEAD/DEAH_box_helicase_dom"/>
</dbReference>
<evidence type="ECO:0000256" key="6">
    <source>
        <dbReference type="ARBA" id="ARBA00023157"/>
    </source>
</evidence>
<dbReference type="InterPro" id="IPR056890">
    <property type="entry name" value="UBA_DHX29-like"/>
</dbReference>
<feature type="region of interest" description="Disordered" evidence="8">
    <location>
        <begin position="670"/>
        <end position="693"/>
    </location>
</feature>
<evidence type="ECO:0000256" key="7">
    <source>
        <dbReference type="ARBA" id="ARBA00047984"/>
    </source>
</evidence>
<dbReference type="PROSITE" id="PS51808">
    <property type="entry name" value="CHCH"/>
    <property type="match status" value="1"/>
</dbReference>
<dbReference type="InterPro" id="IPR015940">
    <property type="entry name" value="UBA"/>
</dbReference>
<evidence type="ECO:0000256" key="1">
    <source>
        <dbReference type="ARBA" id="ARBA00012552"/>
    </source>
</evidence>
<dbReference type="Pfam" id="PF24899">
    <property type="entry name" value="UBA_DHX29"/>
    <property type="match status" value="1"/>
</dbReference>
<dbReference type="Pfam" id="PF04408">
    <property type="entry name" value="WHD_HA2"/>
    <property type="match status" value="1"/>
</dbReference>
<feature type="compositionally biased region" description="Basic and acidic residues" evidence="8">
    <location>
        <begin position="327"/>
        <end position="336"/>
    </location>
</feature>
<dbReference type="GO" id="GO:0003723">
    <property type="term" value="F:RNA binding"/>
    <property type="evidence" value="ECO:0007669"/>
    <property type="project" value="TreeGrafter"/>
</dbReference>
<dbReference type="SUPFAM" id="SSF54495">
    <property type="entry name" value="UBC-like"/>
    <property type="match status" value="1"/>
</dbReference>
<dbReference type="InterPro" id="IPR056328">
    <property type="entry name" value="DSRM_DHX29"/>
</dbReference>
<dbReference type="PROSITE" id="PS50030">
    <property type="entry name" value="UBA"/>
    <property type="match status" value="1"/>
</dbReference>
<feature type="region of interest" description="Disordered" evidence="8">
    <location>
        <begin position="105"/>
        <end position="197"/>
    </location>
</feature>
<evidence type="ECO:0000259" key="10">
    <source>
        <dbReference type="PROSITE" id="PS50908"/>
    </source>
</evidence>
<dbReference type="Pfam" id="PF00271">
    <property type="entry name" value="Helicase_C"/>
    <property type="match status" value="1"/>
</dbReference>
<dbReference type="PANTHER" id="PTHR18934:SF267">
    <property type="entry name" value="ATP-DEPENDENT RNA HELICASE YLR419W-RELATED"/>
    <property type="match status" value="1"/>
</dbReference>
<comment type="catalytic activity">
    <reaction evidence="7">
        <text>ATP + H2O = ADP + phosphate + H(+)</text>
        <dbReference type="Rhea" id="RHEA:13065"/>
        <dbReference type="ChEBI" id="CHEBI:15377"/>
        <dbReference type="ChEBI" id="CHEBI:15378"/>
        <dbReference type="ChEBI" id="CHEBI:30616"/>
        <dbReference type="ChEBI" id="CHEBI:43474"/>
        <dbReference type="ChEBI" id="CHEBI:456216"/>
        <dbReference type="EC" id="3.6.4.13"/>
    </reaction>
</comment>
<organism evidence="13 14">
    <name type="scientific">Hesseltinella vesiculosa</name>
    <dbReference type="NCBI Taxonomy" id="101127"/>
    <lineage>
        <taxon>Eukaryota</taxon>
        <taxon>Fungi</taxon>
        <taxon>Fungi incertae sedis</taxon>
        <taxon>Mucoromycota</taxon>
        <taxon>Mucoromycotina</taxon>
        <taxon>Mucoromycetes</taxon>
        <taxon>Mucorales</taxon>
        <taxon>Cunninghamellaceae</taxon>
        <taxon>Hesseltinella</taxon>
    </lineage>
</organism>
<dbReference type="Pfam" id="PF26026">
    <property type="entry name" value="RNA_hel_CTD"/>
    <property type="match status" value="1"/>
</dbReference>
<dbReference type="InterPro" id="IPR048333">
    <property type="entry name" value="HA2_WH"/>
</dbReference>
<keyword evidence="5" id="KW-0067">ATP-binding</keyword>
<dbReference type="GO" id="GO:0016787">
    <property type="term" value="F:hydrolase activity"/>
    <property type="evidence" value="ECO:0007669"/>
    <property type="project" value="UniProtKB-KW"/>
</dbReference>
<dbReference type="InterPro" id="IPR014001">
    <property type="entry name" value="Helicase_ATP-bd"/>
</dbReference>
<dbReference type="GO" id="GO:0003724">
    <property type="term" value="F:RNA helicase activity"/>
    <property type="evidence" value="ECO:0007669"/>
    <property type="project" value="UniProtKB-EC"/>
</dbReference>
<feature type="compositionally biased region" description="Polar residues" evidence="8">
    <location>
        <begin position="145"/>
        <end position="168"/>
    </location>
</feature>
<feature type="compositionally biased region" description="Acidic residues" evidence="8">
    <location>
        <begin position="108"/>
        <end position="120"/>
    </location>
</feature>
<dbReference type="Pfam" id="PF07717">
    <property type="entry name" value="OB_NTP_bind"/>
    <property type="match status" value="1"/>
</dbReference>
<dbReference type="EC" id="3.6.4.13" evidence="1"/>
<dbReference type="SMART" id="SM00487">
    <property type="entry name" value="DEXDc"/>
    <property type="match status" value="1"/>
</dbReference>